<feature type="transmembrane region" description="Helical" evidence="6">
    <location>
        <begin position="637"/>
        <end position="660"/>
    </location>
</feature>
<feature type="transmembrane region" description="Helical" evidence="6">
    <location>
        <begin position="492"/>
        <end position="511"/>
    </location>
</feature>
<organism evidence="8 9">
    <name type="scientific">Monosporascus cannonballus</name>
    <dbReference type="NCBI Taxonomy" id="155416"/>
    <lineage>
        <taxon>Eukaryota</taxon>
        <taxon>Fungi</taxon>
        <taxon>Dikarya</taxon>
        <taxon>Ascomycota</taxon>
        <taxon>Pezizomycotina</taxon>
        <taxon>Sordariomycetes</taxon>
        <taxon>Xylariomycetidae</taxon>
        <taxon>Xylariales</taxon>
        <taxon>Xylariales incertae sedis</taxon>
        <taxon>Monosporascus</taxon>
    </lineage>
</organism>
<dbReference type="InterPro" id="IPR005829">
    <property type="entry name" value="Sugar_transporter_CS"/>
</dbReference>
<feature type="transmembrane region" description="Helical" evidence="6">
    <location>
        <begin position="326"/>
        <end position="344"/>
    </location>
</feature>
<evidence type="ECO:0000313" key="8">
    <source>
        <dbReference type="EMBL" id="RYO88561.1"/>
    </source>
</evidence>
<dbReference type="SUPFAM" id="SSF103473">
    <property type="entry name" value="MFS general substrate transporter"/>
    <property type="match status" value="1"/>
</dbReference>
<comment type="caution">
    <text evidence="8">The sequence shown here is derived from an EMBL/GenBank/DDBJ whole genome shotgun (WGS) entry which is preliminary data.</text>
</comment>
<dbReference type="Gene3D" id="1.20.1250.20">
    <property type="entry name" value="MFS general substrate transporter like domains"/>
    <property type="match status" value="1"/>
</dbReference>
<dbReference type="Gene3D" id="1.20.1720.10">
    <property type="entry name" value="Multidrug resistance protein D"/>
    <property type="match status" value="1"/>
</dbReference>
<evidence type="ECO:0000256" key="3">
    <source>
        <dbReference type="ARBA" id="ARBA00022989"/>
    </source>
</evidence>
<dbReference type="Pfam" id="PF07690">
    <property type="entry name" value="MFS_1"/>
    <property type="match status" value="1"/>
</dbReference>
<dbReference type="InterPro" id="IPR011701">
    <property type="entry name" value="MFS"/>
</dbReference>
<dbReference type="PANTHER" id="PTHR23501:SF67">
    <property type="entry name" value="MFS MULTIDRUG EFFLUX TRANSPORTER (EUROFUNG)"/>
    <property type="match status" value="1"/>
</dbReference>
<feature type="region of interest" description="Disordered" evidence="5">
    <location>
        <begin position="1"/>
        <end position="54"/>
    </location>
</feature>
<feature type="transmembrane region" description="Helical" evidence="6">
    <location>
        <begin position="356"/>
        <end position="376"/>
    </location>
</feature>
<evidence type="ECO:0000256" key="1">
    <source>
        <dbReference type="ARBA" id="ARBA00004141"/>
    </source>
</evidence>
<feature type="transmembrane region" description="Helical" evidence="6">
    <location>
        <begin position="230"/>
        <end position="248"/>
    </location>
</feature>
<name>A0ABY0HAB6_9PEZI</name>
<proteinExistence type="predicted"/>
<sequence>MGATSRGQSPGRRGRRGGDERTPLLGESRGFGAVESRSAPVNISRHGHGSDLEALGPDESDLLLACSVSSTPSVLAPEALESAMLRNRSRSGGSRCRPSWVREHGERQALESAIAEEAEAGSDSEGPFTSRRHDAEAGTVATAKPQITQREFLIDTDNRRFWAVFVGIMATYFIACFDGTIMASSHPAITSYFRSSNSASWLSTAFLLTSTAFQPIVGRLSDSVGRKSPYLVTVTIFAVATVWCALARSMTSFIIARALCGLGAGGTRALGNIIISDLVPVGRRGAFQSYVNIVYGIGAAAGAALGGLMADRLGWRWEFGIQVPPLILMLSVAAWVIPADLGLYEKRETLMEAMKAFDFAGSLLLTTSITFLILGLNLGGNVLPWSHPFIIASLVASGVCFPVCLWVESRTKRPILPLELLHSSPRANIIFANFLASFLMSAILFNAPLFFQAVLLTSATESGLYLMVPTAMASTCGTLTGFLITWTRRLKWALTLGTWLSVLGTAALASIQRGWPTPLYLLYLVPSLASFMAQGFQFPGTFVALLASSTQREQAVVTSALMLWRALGSVLGVAASSLVLQNALVRYLSLYVIADGVDGRDEAWKRALIARVRESVEAVARLADEGVREQVVLSYQAAVRVTFLCCVAIAVVSAALIAPIRLPRLGDRK</sequence>
<feature type="transmembrane region" description="Helical" evidence="6">
    <location>
        <begin position="428"/>
        <end position="451"/>
    </location>
</feature>
<dbReference type="InterPro" id="IPR020846">
    <property type="entry name" value="MFS_dom"/>
</dbReference>
<feature type="transmembrane region" description="Helical" evidence="6">
    <location>
        <begin position="463"/>
        <end position="485"/>
    </location>
</feature>
<feature type="transmembrane region" description="Helical" evidence="6">
    <location>
        <begin position="523"/>
        <end position="547"/>
    </location>
</feature>
<evidence type="ECO:0000256" key="4">
    <source>
        <dbReference type="ARBA" id="ARBA00023136"/>
    </source>
</evidence>
<evidence type="ECO:0000256" key="6">
    <source>
        <dbReference type="SAM" id="Phobius"/>
    </source>
</evidence>
<comment type="subcellular location">
    <subcellularLocation>
        <location evidence="1">Membrane</location>
        <topology evidence="1">Multi-pass membrane protein</topology>
    </subcellularLocation>
</comment>
<feature type="transmembrane region" description="Helical" evidence="6">
    <location>
        <begin position="559"/>
        <end position="580"/>
    </location>
</feature>
<accession>A0ABY0HAB6</accession>
<keyword evidence="9" id="KW-1185">Reference proteome</keyword>
<feature type="transmembrane region" description="Helical" evidence="6">
    <location>
        <begin position="287"/>
        <end position="306"/>
    </location>
</feature>
<dbReference type="InterPro" id="IPR036259">
    <property type="entry name" value="MFS_trans_sf"/>
</dbReference>
<reference evidence="8 9" key="1">
    <citation type="submission" date="2018-06" db="EMBL/GenBank/DDBJ databases">
        <title>Complete Genomes of Monosporascus.</title>
        <authorList>
            <person name="Robinson A.J."/>
            <person name="Natvig D.O."/>
        </authorList>
    </citation>
    <scope>NUCLEOTIDE SEQUENCE [LARGE SCALE GENOMIC DNA]</scope>
    <source>
        <strain evidence="8 9">CBS 609.92</strain>
    </source>
</reference>
<keyword evidence="4 6" id="KW-0472">Membrane</keyword>
<feature type="transmembrane region" description="Helical" evidence="6">
    <location>
        <begin position="161"/>
        <end position="181"/>
    </location>
</feature>
<dbReference type="Proteomes" id="UP000294003">
    <property type="component" value="Unassembled WGS sequence"/>
</dbReference>
<feature type="domain" description="Major facilitator superfamily (MFS) profile" evidence="7">
    <location>
        <begin position="164"/>
        <end position="665"/>
    </location>
</feature>
<dbReference type="PROSITE" id="PS00216">
    <property type="entry name" value="SUGAR_TRANSPORT_1"/>
    <property type="match status" value="1"/>
</dbReference>
<evidence type="ECO:0000256" key="2">
    <source>
        <dbReference type="ARBA" id="ARBA00022692"/>
    </source>
</evidence>
<evidence type="ECO:0000259" key="7">
    <source>
        <dbReference type="PROSITE" id="PS50850"/>
    </source>
</evidence>
<evidence type="ECO:0000313" key="9">
    <source>
        <dbReference type="Proteomes" id="UP000294003"/>
    </source>
</evidence>
<protein>
    <recommendedName>
        <fullName evidence="7">Major facilitator superfamily (MFS) profile domain-containing protein</fullName>
    </recommendedName>
</protein>
<feature type="transmembrane region" description="Helical" evidence="6">
    <location>
        <begin position="254"/>
        <end position="275"/>
    </location>
</feature>
<feature type="transmembrane region" description="Helical" evidence="6">
    <location>
        <begin position="388"/>
        <end position="407"/>
    </location>
</feature>
<dbReference type="PANTHER" id="PTHR23501">
    <property type="entry name" value="MAJOR FACILITATOR SUPERFAMILY"/>
    <property type="match status" value="1"/>
</dbReference>
<dbReference type="EMBL" id="QJNS01000085">
    <property type="protein sequence ID" value="RYO88561.1"/>
    <property type="molecule type" value="Genomic_DNA"/>
</dbReference>
<evidence type="ECO:0000256" key="5">
    <source>
        <dbReference type="SAM" id="MobiDB-lite"/>
    </source>
</evidence>
<keyword evidence="3 6" id="KW-1133">Transmembrane helix</keyword>
<dbReference type="PROSITE" id="PS50850">
    <property type="entry name" value="MFS"/>
    <property type="match status" value="1"/>
</dbReference>
<feature type="transmembrane region" description="Helical" evidence="6">
    <location>
        <begin position="201"/>
        <end position="218"/>
    </location>
</feature>
<gene>
    <name evidence="8" type="ORF">DL762_003683</name>
</gene>
<keyword evidence="2 6" id="KW-0812">Transmembrane</keyword>